<dbReference type="AlphaFoldDB" id="S7JT85"/>
<dbReference type="RefSeq" id="WP_020328054.1">
    <property type="nucleotide sequence ID" value="NZ_ASXS01000001.1"/>
</dbReference>
<organism evidence="7 8">
    <name type="scientific">Vibrio fluvialis PG41</name>
    <dbReference type="NCBI Taxonomy" id="1336752"/>
    <lineage>
        <taxon>Bacteria</taxon>
        <taxon>Pseudomonadati</taxon>
        <taxon>Pseudomonadota</taxon>
        <taxon>Gammaproteobacteria</taxon>
        <taxon>Vibrionales</taxon>
        <taxon>Vibrionaceae</taxon>
        <taxon>Vibrio</taxon>
    </lineage>
</organism>
<dbReference type="Pfam" id="PF04932">
    <property type="entry name" value="Wzy_C"/>
    <property type="match status" value="1"/>
</dbReference>
<dbReference type="GO" id="GO:0016020">
    <property type="term" value="C:membrane"/>
    <property type="evidence" value="ECO:0007669"/>
    <property type="project" value="UniProtKB-SubCell"/>
</dbReference>
<evidence type="ECO:0000259" key="6">
    <source>
        <dbReference type="Pfam" id="PF04932"/>
    </source>
</evidence>
<feature type="transmembrane region" description="Helical" evidence="5">
    <location>
        <begin position="163"/>
        <end position="180"/>
    </location>
</feature>
<proteinExistence type="predicted"/>
<sequence>MRHIIFGVDYFLIFAAIFIADKTFFGLSLFYPIWLCVLIRRTKFTKIELFSQVLLLLFYPLLMRGAYSSVDIEYYNFYFQALGFINVIVFITEFIQKYSKKKIIVASIGLLILFSIGTILFTILTGGRGRFIFGPNVTYRVISLFFGFVLVCYYNQKYKILNIDKWLIFSCVTFTLGMFFTGSRGALVVVILYFALMLIISYRQPKVMLSTALLFLVLIGVVFYYWDFFEVYFHRIIYFNLDNNSESYRFDKWKELSNFMENEKFYFGLTEENNLINYYPHNILLELIFYFGIYSGLAFFIGCVFYVLSFMKNINLNILMLGVLFGSMVSGNLQYNYMVLSILSYSTVLSLNLLGNNIGKKN</sequence>
<dbReference type="Proteomes" id="UP000014854">
    <property type="component" value="Unassembled WGS sequence"/>
</dbReference>
<comment type="caution">
    <text evidence="7">The sequence shown here is derived from an EMBL/GenBank/DDBJ whole genome shotgun (WGS) entry which is preliminary data.</text>
</comment>
<feature type="transmembrane region" description="Helical" evidence="5">
    <location>
        <begin position="207"/>
        <end position="226"/>
    </location>
</feature>
<dbReference type="EMBL" id="ASXS01000001">
    <property type="protein sequence ID" value="EPP25480.1"/>
    <property type="molecule type" value="Genomic_DNA"/>
</dbReference>
<feature type="transmembrane region" description="Helical" evidence="5">
    <location>
        <begin position="137"/>
        <end position="156"/>
    </location>
</feature>
<feature type="transmembrane region" description="Helical" evidence="5">
    <location>
        <begin position="74"/>
        <end position="91"/>
    </location>
</feature>
<reference evidence="7 8" key="1">
    <citation type="journal article" date="2013" name="Gut Pathog.">
        <title>Evidence of a new metabolic capacity in an emerging diarrheal pathogen: lessons from the draft genomes of Vibrio fluvialis strains PG41 and I21563.</title>
        <authorList>
            <person name="Khatri I."/>
            <person name="Mahajan S."/>
            <person name="Dureja C."/>
            <person name="Subramanian S."/>
            <person name="Raychaudhuri S."/>
        </authorList>
    </citation>
    <scope>NUCLEOTIDE SEQUENCE [LARGE SCALE GENOMIC DNA]</scope>
    <source>
        <strain evidence="7 8">PG41</strain>
    </source>
</reference>
<feature type="transmembrane region" description="Helical" evidence="5">
    <location>
        <begin position="103"/>
        <end position="125"/>
    </location>
</feature>
<accession>S7JT85</accession>
<evidence type="ECO:0000256" key="1">
    <source>
        <dbReference type="ARBA" id="ARBA00004141"/>
    </source>
</evidence>
<keyword evidence="4 5" id="KW-0472">Membrane</keyword>
<evidence type="ECO:0000256" key="4">
    <source>
        <dbReference type="ARBA" id="ARBA00023136"/>
    </source>
</evidence>
<feature type="transmembrane region" description="Helical" evidence="5">
    <location>
        <begin position="49"/>
        <end position="68"/>
    </location>
</feature>
<dbReference type="PATRIC" id="fig|1336752.4.peg.637"/>
<keyword evidence="3 5" id="KW-1133">Transmembrane helix</keyword>
<evidence type="ECO:0000256" key="3">
    <source>
        <dbReference type="ARBA" id="ARBA00022989"/>
    </source>
</evidence>
<feature type="transmembrane region" description="Helical" evidence="5">
    <location>
        <begin position="337"/>
        <end position="355"/>
    </location>
</feature>
<dbReference type="InterPro" id="IPR007016">
    <property type="entry name" value="O-antigen_ligase-rel_domated"/>
</dbReference>
<name>S7JT85_VIBFL</name>
<evidence type="ECO:0000256" key="5">
    <source>
        <dbReference type="SAM" id="Phobius"/>
    </source>
</evidence>
<gene>
    <name evidence="7" type="ORF">L910_0633</name>
</gene>
<comment type="subcellular location">
    <subcellularLocation>
        <location evidence="1">Membrane</location>
        <topology evidence="1">Multi-pass membrane protein</topology>
    </subcellularLocation>
</comment>
<keyword evidence="2 5" id="KW-0812">Transmembrane</keyword>
<evidence type="ECO:0000313" key="8">
    <source>
        <dbReference type="Proteomes" id="UP000014854"/>
    </source>
</evidence>
<feature type="domain" description="O-antigen ligase-related" evidence="6">
    <location>
        <begin position="170"/>
        <end position="299"/>
    </location>
</feature>
<feature type="transmembrane region" description="Helical" evidence="5">
    <location>
        <begin position="314"/>
        <end position="331"/>
    </location>
</feature>
<feature type="transmembrane region" description="Helical" evidence="5">
    <location>
        <begin position="12"/>
        <end position="37"/>
    </location>
</feature>
<evidence type="ECO:0000313" key="7">
    <source>
        <dbReference type="EMBL" id="EPP25480.1"/>
    </source>
</evidence>
<feature type="transmembrane region" description="Helical" evidence="5">
    <location>
        <begin position="186"/>
        <end position="202"/>
    </location>
</feature>
<feature type="transmembrane region" description="Helical" evidence="5">
    <location>
        <begin position="287"/>
        <end position="307"/>
    </location>
</feature>
<evidence type="ECO:0000256" key="2">
    <source>
        <dbReference type="ARBA" id="ARBA00022692"/>
    </source>
</evidence>
<protein>
    <recommendedName>
        <fullName evidence="6">O-antigen ligase-related domain-containing protein</fullName>
    </recommendedName>
</protein>